<evidence type="ECO:0000256" key="4">
    <source>
        <dbReference type="ARBA" id="ARBA00044746"/>
    </source>
</evidence>
<dbReference type="Gene3D" id="1.25.10.10">
    <property type="entry name" value="Leucine-rich Repeat Variant"/>
    <property type="match status" value="1"/>
</dbReference>
<keyword evidence="3" id="KW-0131">Cell cycle</keyword>
<dbReference type="InterPro" id="IPR016024">
    <property type="entry name" value="ARM-type_fold"/>
</dbReference>
<evidence type="ECO:0000256" key="2">
    <source>
        <dbReference type="ARBA" id="ARBA00022618"/>
    </source>
</evidence>
<proteinExistence type="inferred from homology"/>
<organism evidence="9 10">
    <name type="scientific">Somion occarium</name>
    <dbReference type="NCBI Taxonomy" id="3059160"/>
    <lineage>
        <taxon>Eukaryota</taxon>
        <taxon>Fungi</taxon>
        <taxon>Dikarya</taxon>
        <taxon>Basidiomycota</taxon>
        <taxon>Agaricomycotina</taxon>
        <taxon>Agaricomycetes</taxon>
        <taxon>Polyporales</taxon>
        <taxon>Cerrenaceae</taxon>
        <taxon>Somion</taxon>
    </lineage>
</organism>
<sequence>MSASRRLNNAWSALDNNASMVAPLIDSLDDLSKRLARDEAFRLELGNSEPPLWPTLHHLWSLTSSTVQDDGEDARRFRLSVARFTRNLVAAVPQNQQRAFENELAIRKLIRQYTSFSHSQDESSLPVTRMLVQALSNMVTANVELAQKLWSIYMDLPMEDLILIRLLGVSDIGTMASTLVLILNCIQSHRTQVEQFANSRSGPRLSISLLDQIAELFNAEESTERGRAFDIGYAIFSRIFEEGLTPQLYAKISVPDEVVTPHQTVLLKLLDSYLHGPRIPEPLTLEQRRELCKMLVTIFFCLTSYTQHAISQALGPKHTRSTPVDVAADPLVNRPSSPTNYEENIVDTDTPLPMGELDLLLPKVCEALVLVTQCLTSLTLQSEEVKISASQGRLAAEPEDLKLYVSDARSISDVGFVESLIDTLRLIDRFLPRITMGKVAPPPVHVGDTRGKINNLNEGRNQNTGAAAKALSDDPKGFAYLKRDLVRLLGILVYRSRAVQDRVRLCGGIPVVLNLCVIDERNPYLREHAIFALRNLLENNPENQALVNEIQPLREWDEHGVLSDRPEVSHR</sequence>
<name>A0ABP1E4T7_9APHY</name>
<gene>
    <name evidence="9" type="ORF">GFSPODELE1_LOCUS10016</name>
</gene>
<dbReference type="InterPro" id="IPR051374">
    <property type="entry name" value="Ataxin-10/CTR86_families"/>
</dbReference>
<evidence type="ECO:0000256" key="3">
    <source>
        <dbReference type="ARBA" id="ARBA00023306"/>
    </source>
</evidence>
<dbReference type="SUPFAM" id="SSF48371">
    <property type="entry name" value="ARM repeat"/>
    <property type="match status" value="1"/>
</dbReference>
<dbReference type="Proteomes" id="UP001497453">
    <property type="component" value="Chromosome 8"/>
</dbReference>
<dbReference type="PROSITE" id="PS50176">
    <property type="entry name" value="ARM_REPEAT"/>
    <property type="match status" value="1"/>
</dbReference>
<protein>
    <recommendedName>
        <fullName evidence="5">Ataxin-10 homolog</fullName>
    </recommendedName>
    <alternativeName>
        <fullName evidence="6">Copper transport protein 86</fullName>
    </alternativeName>
</protein>
<evidence type="ECO:0000313" key="9">
    <source>
        <dbReference type="EMBL" id="CAL1714992.1"/>
    </source>
</evidence>
<keyword evidence="2" id="KW-0132">Cell division</keyword>
<evidence type="ECO:0000256" key="1">
    <source>
        <dbReference type="ARBA" id="ARBA00008384"/>
    </source>
</evidence>
<dbReference type="InterPro" id="IPR011989">
    <property type="entry name" value="ARM-like"/>
</dbReference>
<evidence type="ECO:0000259" key="8">
    <source>
        <dbReference type="Pfam" id="PF09759"/>
    </source>
</evidence>
<evidence type="ECO:0000256" key="5">
    <source>
        <dbReference type="ARBA" id="ARBA00044801"/>
    </source>
</evidence>
<evidence type="ECO:0000256" key="6">
    <source>
        <dbReference type="ARBA" id="ARBA00044805"/>
    </source>
</evidence>
<dbReference type="EMBL" id="OZ037951">
    <property type="protein sequence ID" value="CAL1714992.1"/>
    <property type="molecule type" value="Genomic_DNA"/>
</dbReference>
<dbReference type="Pfam" id="PF09759">
    <property type="entry name" value="Atx10homo_assoc"/>
    <property type="match status" value="1"/>
</dbReference>
<keyword evidence="10" id="KW-1185">Reference proteome</keyword>
<reference evidence="10" key="1">
    <citation type="submission" date="2024-04" db="EMBL/GenBank/DDBJ databases">
        <authorList>
            <person name="Shaw F."/>
            <person name="Minotto A."/>
        </authorList>
    </citation>
    <scope>NUCLEOTIDE SEQUENCE [LARGE SCALE GENOMIC DNA]</scope>
</reference>
<accession>A0ABP1E4T7</accession>
<comment type="similarity">
    <text evidence="1">Belongs to the ataxin-10 family.</text>
</comment>
<dbReference type="InterPro" id="IPR000225">
    <property type="entry name" value="Armadillo"/>
</dbReference>
<feature type="domain" description="Ataxin-10" evidence="8">
    <location>
        <begin position="481"/>
        <end position="554"/>
    </location>
</feature>
<dbReference type="InterPro" id="IPR019156">
    <property type="entry name" value="Ataxin-10_domain"/>
</dbReference>
<feature type="repeat" description="ARM" evidence="7">
    <location>
        <begin position="507"/>
        <end position="549"/>
    </location>
</feature>
<evidence type="ECO:0000256" key="7">
    <source>
        <dbReference type="PROSITE-ProRule" id="PRU00259"/>
    </source>
</evidence>
<dbReference type="PANTHER" id="PTHR13255:SF0">
    <property type="entry name" value="ATAXIN-10"/>
    <property type="match status" value="1"/>
</dbReference>
<dbReference type="PANTHER" id="PTHR13255">
    <property type="entry name" value="ATAXIN-10"/>
    <property type="match status" value="1"/>
</dbReference>
<evidence type="ECO:0000313" key="10">
    <source>
        <dbReference type="Proteomes" id="UP001497453"/>
    </source>
</evidence>
<comment type="function">
    <text evidence="4">May play a role in the regulation of cytokinesis.</text>
</comment>